<dbReference type="PANTHER" id="PTHR23164">
    <property type="entry name" value="EARLY ENDOSOME ANTIGEN 1"/>
    <property type="match status" value="1"/>
</dbReference>
<evidence type="ECO:0000256" key="5">
    <source>
        <dbReference type="SAM" id="Coils"/>
    </source>
</evidence>
<dbReference type="InterPro" id="IPR000306">
    <property type="entry name" value="Znf_FYVE"/>
</dbReference>
<evidence type="ECO:0000259" key="7">
    <source>
        <dbReference type="PROSITE" id="PS50178"/>
    </source>
</evidence>
<dbReference type="Proteomes" id="UP001378592">
    <property type="component" value="Unassembled WGS sequence"/>
</dbReference>
<evidence type="ECO:0000313" key="9">
    <source>
        <dbReference type="Proteomes" id="UP001378592"/>
    </source>
</evidence>
<evidence type="ECO:0000256" key="1">
    <source>
        <dbReference type="ARBA" id="ARBA00022723"/>
    </source>
</evidence>
<evidence type="ECO:0000313" key="8">
    <source>
        <dbReference type="EMBL" id="KAK7791444.1"/>
    </source>
</evidence>
<evidence type="ECO:0000256" key="3">
    <source>
        <dbReference type="ARBA" id="ARBA00022833"/>
    </source>
</evidence>
<dbReference type="Gene3D" id="3.30.40.10">
    <property type="entry name" value="Zinc/RING finger domain, C3HC4 (zinc finger)"/>
    <property type="match status" value="1"/>
</dbReference>
<feature type="domain" description="C2H2-type" evidence="6">
    <location>
        <begin position="38"/>
        <end position="66"/>
    </location>
</feature>
<keyword evidence="1" id="KW-0479">Metal-binding</keyword>
<protein>
    <recommendedName>
        <fullName evidence="10">Early endosome antigen 1</fullName>
    </recommendedName>
</protein>
<keyword evidence="9" id="KW-1185">Reference proteome</keyword>
<dbReference type="GO" id="GO:0008270">
    <property type="term" value="F:zinc ion binding"/>
    <property type="evidence" value="ECO:0007669"/>
    <property type="project" value="UniProtKB-KW"/>
</dbReference>
<dbReference type="InterPro" id="IPR011011">
    <property type="entry name" value="Znf_FYVE_PHD"/>
</dbReference>
<sequence>MFNIKSIVKQITERNRDSSIESPSHVTEDTLMQKTEGFLCPKCMKQLPSAWELQSHYETVHEEDMSSELNVQALTEELVPDVGSEEIAQQSTVDQDTSVRADGTNSSIVVEDIPFTDVQDLQEKLQQALSRKATLETRVVRLMQSNVTLKATVDDMDRELNQLRERHKILEAQLAHRESIDDAAVLRQELVQVQRVMDEMNRERERERDELQAKLTQLQENECDQMIETLRSSLNIKEEECKQLTETLTDMRTKYDSVMSKLENMEKSNESLREAGKTIGSPGLLETQDALVHGYSEIGTQCSLQATPEEKSASSAESEQNQKLINQLNIKSGEVNRLTKIHGEIRSELSRKDEDLTKMRREIEEAKQNMNAYSKTMDKQQKELHEMLSEEKKINTNLTKELKKISEEKSDIEKKWLNCQRDYVAAQNTVTDLQQSLTELQHEYQNVQSEHEQQRQQLRSTIQEKSDLLQKQEDAVQILVSERAELTRQLELVEAKKQQEMDKASQKMEKLQNELQEKKEIQKDLEACLLSANQKSHSLEEKINKLKESSNAAIEAKNDELKGLRSSLDETTGEKLALEAQLEATGSEHQKLLERCYASTSEIETLQHTVSELRRKWEESESALQELGRENATLQLDIEKLLARKWAEDADVTKCTLCHREFTMLLRKHHCRNCGQIFCNECSSKTAAVVSNKKPVRVCDSCYTELRTN</sequence>
<dbReference type="InterPro" id="IPR017455">
    <property type="entry name" value="Znf_FYVE-rel"/>
</dbReference>
<accession>A0AAN9VAE8</accession>
<organism evidence="8 9">
    <name type="scientific">Gryllus longicercus</name>
    <dbReference type="NCBI Taxonomy" id="2509291"/>
    <lineage>
        <taxon>Eukaryota</taxon>
        <taxon>Metazoa</taxon>
        <taxon>Ecdysozoa</taxon>
        <taxon>Arthropoda</taxon>
        <taxon>Hexapoda</taxon>
        <taxon>Insecta</taxon>
        <taxon>Pterygota</taxon>
        <taxon>Neoptera</taxon>
        <taxon>Polyneoptera</taxon>
        <taxon>Orthoptera</taxon>
        <taxon>Ensifera</taxon>
        <taxon>Gryllidea</taxon>
        <taxon>Grylloidea</taxon>
        <taxon>Gryllidae</taxon>
        <taxon>Gryllinae</taxon>
        <taxon>Gryllus</taxon>
    </lineage>
</organism>
<dbReference type="PROSITE" id="PS50178">
    <property type="entry name" value="ZF_FYVE"/>
    <property type="match status" value="1"/>
</dbReference>
<proteinExistence type="predicted"/>
<evidence type="ECO:0000256" key="4">
    <source>
        <dbReference type="PROSITE-ProRule" id="PRU00042"/>
    </source>
</evidence>
<evidence type="ECO:0000256" key="2">
    <source>
        <dbReference type="ARBA" id="ARBA00022771"/>
    </source>
</evidence>
<dbReference type="InterPro" id="IPR013083">
    <property type="entry name" value="Znf_RING/FYVE/PHD"/>
</dbReference>
<dbReference type="EMBL" id="JAZDUA010000536">
    <property type="protein sequence ID" value="KAK7791444.1"/>
    <property type="molecule type" value="Genomic_DNA"/>
</dbReference>
<dbReference type="PANTHER" id="PTHR23164:SF30">
    <property type="entry name" value="EARLY ENDOSOME ANTIGEN 1"/>
    <property type="match status" value="1"/>
</dbReference>
<dbReference type="SMART" id="SM00064">
    <property type="entry name" value="FYVE"/>
    <property type="match status" value="1"/>
</dbReference>
<dbReference type="Pfam" id="PF01363">
    <property type="entry name" value="FYVE"/>
    <property type="match status" value="1"/>
</dbReference>
<dbReference type="SUPFAM" id="SSF57903">
    <property type="entry name" value="FYVE/PHD zinc finger"/>
    <property type="match status" value="1"/>
</dbReference>
<feature type="domain" description="FYVE-type" evidence="7">
    <location>
        <begin position="649"/>
        <end position="707"/>
    </location>
</feature>
<dbReference type="Gene3D" id="1.20.5.390">
    <property type="entry name" value="L1 transposable element, trimerization domain"/>
    <property type="match status" value="1"/>
</dbReference>
<dbReference type="CDD" id="cd15730">
    <property type="entry name" value="FYVE_EEA1"/>
    <property type="match status" value="1"/>
</dbReference>
<keyword evidence="3" id="KW-0862">Zinc</keyword>
<evidence type="ECO:0008006" key="10">
    <source>
        <dbReference type="Google" id="ProtNLM"/>
    </source>
</evidence>
<gene>
    <name evidence="8" type="ORF">R5R35_010928</name>
</gene>
<keyword evidence="2 4" id="KW-0863">Zinc-finger</keyword>
<comment type="caution">
    <text evidence="8">The sequence shown here is derived from an EMBL/GenBank/DDBJ whole genome shotgun (WGS) entry which is preliminary data.</text>
</comment>
<dbReference type="AlphaFoldDB" id="A0AAN9VAE8"/>
<dbReference type="PROSITE" id="PS50157">
    <property type="entry name" value="ZINC_FINGER_C2H2_2"/>
    <property type="match status" value="1"/>
</dbReference>
<feature type="coiled-coil region" evidence="5">
    <location>
        <begin position="118"/>
        <end position="275"/>
    </location>
</feature>
<reference evidence="8 9" key="1">
    <citation type="submission" date="2024-03" db="EMBL/GenBank/DDBJ databases">
        <title>The genome assembly and annotation of the cricket Gryllus longicercus Weissman &amp; Gray.</title>
        <authorList>
            <person name="Szrajer S."/>
            <person name="Gray D."/>
            <person name="Ylla G."/>
        </authorList>
    </citation>
    <scope>NUCLEOTIDE SEQUENCE [LARGE SCALE GENOMIC DNA]</scope>
    <source>
        <strain evidence="8">DAG 2021-001</strain>
        <tissue evidence="8">Whole body minus gut</tissue>
    </source>
</reference>
<feature type="coiled-coil region" evidence="5">
    <location>
        <begin position="610"/>
        <end position="644"/>
    </location>
</feature>
<keyword evidence="5" id="KW-0175">Coiled coil</keyword>
<dbReference type="PROSITE" id="PS00028">
    <property type="entry name" value="ZINC_FINGER_C2H2_1"/>
    <property type="match status" value="1"/>
</dbReference>
<dbReference type="InterPro" id="IPR013087">
    <property type="entry name" value="Znf_C2H2_type"/>
</dbReference>
<evidence type="ECO:0000259" key="6">
    <source>
        <dbReference type="PROSITE" id="PS50157"/>
    </source>
</evidence>
<feature type="coiled-coil region" evidence="5">
    <location>
        <begin position="349"/>
        <end position="574"/>
    </location>
</feature>
<name>A0AAN9VAE8_9ORTH</name>